<comment type="cofactor">
    <cofactor evidence="1">
        <name>[4Fe-4S] cluster</name>
        <dbReference type="ChEBI" id="CHEBI:49883"/>
    </cofactor>
</comment>
<keyword evidence="3" id="KW-0479">Metal-binding</keyword>
<gene>
    <name evidence="8" type="ORF">METZ01_LOCUS88854</name>
</gene>
<dbReference type="SMART" id="SM00729">
    <property type="entry name" value="Elp3"/>
    <property type="match status" value="1"/>
</dbReference>
<reference evidence="8" key="1">
    <citation type="submission" date="2018-05" db="EMBL/GenBank/DDBJ databases">
        <authorList>
            <person name="Lanie J.A."/>
            <person name="Ng W.-L."/>
            <person name="Kazmierczak K.M."/>
            <person name="Andrzejewski T.M."/>
            <person name="Davidsen T.M."/>
            <person name="Wayne K.J."/>
            <person name="Tettelin H."/>
            <person name="Glass J.I."/>
            <person name="Rusch D."/>
            <person name="Podicherti R."/>
            <person name="Tsui H.-C.T."/>
            <person name="Winkler M.E."/>
        </authorList>
    </citation>
    <scope>NUCLEOTIDE SEQUENCE</scope>
</reference>
<evidence type="ECO:0000256" key="1">
    <source>
        <dbReference type="ARBA" id="ARBA00001966"/>
    </source>
</evidence>
<dbReference type="PROSITE" id="PS51332">
    <property type="entry name" value="B12_BINDING"/>
    <property type="match status" value="1"/>
</dbReference>
<dbReference type="Gene3D" id="3.40.50.280">
    <property type="entry name" value="Cobalamin-binding domain"/>
    <property type="match status" value="1"/>
</dbReference>
<dbReference type="InterPro" id="IPR007197">
    <property type="entry name" value="rSAM"/>
</dbReference>
<dbReference type="AlphaFoldDB" id="A0A381V6R5"/>
<dbReference type="Pfam" id="PF04055">
    <property type="entry name" value="Radical_SAM"/>
    <property type="match status" value="1"/>
</dbReference>
<dbReference type="InterPro" id="IPR051198">
    <property type="entry name" value="BchE-like"/>
</dbReference>
<dbReference type="InterPro" id="IPR058240">
    <property type="entry name" value="rSAM_sf"/>
</dbReference>
<protein>
    <submittedName>
        <fullName evidence="8">Uncharacterized protein</fullName>
    </submittedName>
</protein>
<keyword evidence="5" id="KW-0411">Iron-sulfur</keyword>
<evidence type="ECO:0000259" key="6">
    <source>
        <dbReference type="PROSITE" id="PS51332"/>
    </source>
</evidence>
<evidence type="ECO:0000256" key="3">
    <source>
        <dbReference type="ARBA" id="ARBA00022723"/>
    </source>
</evidence>
<feature type="domain" description="B12-binding" evidence="6">
    <location>
        <begin position="132"/>
        <end position="276"/>
    </location>
</feature>
<dbReference type="GO" id="GO:0051536">
    <property type="term" value="F:iron-sulfur cluster binding"/>
    <property type="evidence" value="ECO:0007669"/>
    <property type="project" value="UniProtKB-KW"/>
</dbReference>
<proteinExistence type="predicted"/>
<evidence type="ECO:0000256" key="5">
    <source>
        <dbReference type="ARBA" id="ARBA00023014"/>
    </source>
</evidence>
<organism evidence="8">
    <name type="scientific">marine metagenome</name>
    <dbReference type="NCBI Taxonomy" id="408172"/>
    <lineage>
        <taxon>unclassified sequences</taxon>
        <taxon>metagenomes</taxon>
        <taxon>ecological metagenomes</taxon>
    </lineage>
</organism>
<dbReference type="InterPro" id="IPR006638">
    <property type="entry name" value="Elp3/MiaA/NifB-like_rSAM"/>
</dbReference>
<evidence type="ECO:0000256" key="4">
    <source>
        <dbReference type="ARBA" id="ARBA00023004"/>
    </source>
</evidence>
<dbReference type="PROSITE" id="PS51918">
    <property type="entry name" value="RADICAL_SAM"/>
    <property type="match status" value="1"/>
</dbReference>
<dbReference type="InterPro" id="IPR006158">
    <property type="entry name" value="Cobalamin-bd"/>
</dbReference>
<dbReference type="InterPro" id="IPR023404">
    <property type="entry name" value="rSAM_horseshoe"/>
</dbReference>
<keyword evidence="2" id="KW-0949">S-adenosyl-L-methionine</keyword>
<dbReference type="Gene3D" id="3.80.30.20">
    <property type="entry name" value="tm_1862 like domain"/>
    <property type="match status" value="1"/>
</dbReference>
<dbReference type="SFLD" id="SFLDG01082">
    <property type="entry name" value="B12-binding_domain_containing"/>
    <property type="match status" value="1"/>
</dbReference>
<keyword evidence="4" id="KW-0408">Iron</keyword>
<dbReference type="GO" id="GO:0046872">
    <property type="term" value="F:metal ion binding"/>
    <property type="evidence" value="ECO:0007669"/>
    <property type="project" value="UniProtKB-KW"/>
</dbReference>
<feature type="domain" description="Radical SAM core" evidence="7">
    <location>
        <begin position="316"/>
        <end position="534"/>
    </location>
</feature>
<dbReference type="EMBL" id="UINC01007993">
    <property type="protein sequence ID" value="SVA36000.1"/>
    <property type="molecule type" value="Genomic_DNA"/>
</dbReference>
<dbReference type="PANTHER" id="PTHR43409:SF7">
    <property type="entry name" value="BLL1977 PROTEIN"/>
    <property type="match status" value="1"/>
</dbReference>
<evidence type="ECO:0000259" key="7">
    <source>
        <dbReference type="PROSITE" id="PS51918"/>
    </source>
</evidence>
<dbReference type="GO" id="GO:0031419">
    <property type="term" value="F:cobalamin binding"/>
    <property type="evidence" value="ECO:0007669"/>
    <property type="project" value="InterPro"/>
</dbReference>
<evidence type="ECO:0000256" key="2">
    <source>
        <dbReference type="ARBA" id="ARBA00022691"/>
    </source>
</evidence>
<dbReference type="GO" id="GO:0003824">
    <property type="term" value="F:catalytic activity"/>
    <property type="evidence" value="ECO:0007669"/>
    <property type="project" value="InterPro"/>
</dbReference>
<accession>A0A381V6R5</accession>
<dbReference type="SUPFAM" id="SSF102114">
    <property type="entry name" value="Radical SAM enzymes"/>
    <property type="match status" value="1"/>
</dbReference>
<name>A0A381V6R5_9ZZZZ</name>
<dbReference type="PANTHER" id="PTHR43409">
    <property type="entry name" value="ANAEROBIC MAGNESIUM-PROTOPORPHYRIN IX MONOMETHYL ESTER CYCLASE-RELATED"/>
    <property type="match status" value="1"/>
</dbReference>
<evidence type="ECO:0000313" key="8">
    <source>
        <dbReference type="EMBL" id="SVA36000.1"/>
    </source>
</evidence>
<dbReference type="SFLD" id="SFLDS00029">
    <property type="entry name" value="Radical_SAM"/>
    <property type="match status" value="1"/>
</dbReference>
<sequence length="601" mass="69901">MKKVLLLFPPEWVPTAPYLALPSLTAVLRENGIDVVQRDINVEMYDHIFTRGFLLFVKGCIDQRLRDLREKQRMGTITKEEREIKGMLKEYSYVDLEHHIKEVERAKEIIRGPEFYDVSKAEWSLNAFREVMSYVSAAYHPADIQFYPIESNLNVYRPWVSGDLLKAPHDNTVNVYADICRQLVFPAIEDEKPDLVGISIGTPVQLMSGITFSTLIKEKHPDIHVTVGGNIITRLREEFPKKEQFFGTAFDSIIFYEGEHPIVWLTEALDGKRKMEDVPNLIYREENGNIRVNGTYQERVNELPPPDFDGIPWEKYFSPERLVPYLGTRGCYWGECTFCDHGAGYIDQFRAKHADQIISDLEHLKKVCNAKHFLFTDESFPPALFKKLPPLMVEKNLGIYWTTLIRFESSLLEPEVWDLAAQSGCRSLYFGLESANQRIIKLVKKDTDISAAITNLSEAKRVGIWSHVMAFYGFPSETEEEAEDTRQFLLKNQEIIHSVEMYFFVLYKHAPVMNMVKQLNMEVQDNPEHDFALDFYYTPKSGQTVEEAMGRYENFYKNDFDPWAMRINAREHVFLYITHYGTNNLPELYNKNNAEPAHQFR</sequence>